<gene>
    <name evidence="2" type="ORF">A3F24_01425</name>
</gene>
<dbReference type="PANTHER" id="PTHR10291:SF0">
    <property type="entry name" value="DEHYDRODOLICHYL DIPHOSPHATE SYNTHASE 2"/>
    <property type="match status" value="1"/>
</dbReference>
<evidence type="ECO:0000313" key="2">
    <source>
        <dbReference type="EMBL" id="OGY59223.1"/>
    </source>
</evidence>
<dbReference type="InterPro" id="IPR001441">
    <property type="entry name" value="UPP_synth-like"/>
</dbReference>
<name>A0A1G1Z3N9_9BACT</name>
<dbReference type="SUPFAM" id="SSF64005">
    <property type="entry name" value="Undecaprenyl diphosphate synthase"/>
    <property type="match status" value="1"/>
</dbReference>
<dbReference type="CDD" id="cd00475">
    <property type="entry name" value="Cis_IPPS"/>
    <property type="match status" value="1"/>
</dbReference>
<evidence type="ECO:0000256" key="1">
    <source>
        <dbReference type="ARBA" id="ARBA00022679"/>
    </source>
</evidence>
<evidence type="ECO:0000313" key="3">
    <source>
        <dbReference type="Proteomes" id="UP000178515"/>
    </source>
</evidence>
<dbReference type="EMBL" id="MHIX01000020">
    <property type="protein sequence ID" value="OGY59223.1"/>
    <property type="molecule type" value="Genomic_DNA"/>
</dbReference>
<dbReference type="GO" id="GO:0016094">
    <property type="term" value="P:polyprenol biosynthetic process"/>
    <property type="evidence" value="ECO:0007669"/>
    <property type="project" value="TreeGrafter"/>
</dbReference>
<keyword evidence="1 2" id="KW-0808">Transferase</keyword>
<accession>A0A1G1Z3N9</accession>
<organism evidence="2 3">
    <name type="scientific">Candidatus Colwellbacteria bacterium RIFCSPHIGHO2_12_FULL_44_17</name>
    <dbReference type="NCBI Taxonomy" id="1797689"/>
    <lineage>
        <taxon>Bacteria</taxon>
        <taxon>Candidatus Colwelliibacteriota</taxon>
    </lineage>
</organism>
<dbReference type="Proteomes" id="UP000178515">
    <property type="component" value="Unassembled WGS sequence"/>
</dbReference>
<reference evidence="2 3" key="1">
    <citation type="journal article" date="2016" name="Nat. Commun.">
        <title>Thousands of microbial genomes shed light on interconnected biogeochemical processes in an aquifer system.</title>
        <authorList>
            <person name="Anantharaman K."/>
            <person name="Brown C.T."/>
            <person name="Hug L.A."/>
            <person name="Sharon I."/>
            <person name="Castelle C.J."/>
            <person name="Probst A.J."/>
            <person name="Thomas B.C."/>
            <person name="Singh A."/>
            <person name="Wilkins M.J."/>
            <person name="Karaoz U."/>
            <person name="Brodie E.L."/>
            <person name="Williams K.H."/>
            <person name="Hubbard S.S."/>
            <person name="Banfield J.F."/>
        </authorList>
    </citation>
    <scope>NUCLEOTIDE SEQUENCE [LARGE SCALE GENOMIC DNA]</scope>
</reference>
<proteinExistence type="predicted"/>
<dbReference type="PANTHER" id="PTHR10291">
    <property type="entry name" value="DEHYDRODOLICHYL DIPHOSPHATE SYNTHASE FAMILY MEMBER"/>
    <property type="match status" value="1"/>
</dbReference>
<dbReference type="AlphaFoldDB" id="A0A1G1Z3N9"/>
<dbReference type="InterPro" id="IPR036424">
    <property type="entry name" value="UPP_synth-like_sf"/>
</dbReference>
<protein>
    <submittedName>
        <fullName evidence="2">Di-trans,poly-cis-decaprenylcistransferase</fullName>
    </submittedName>
</protein>
<dbReference type="NCBIfam" id="TIGR00055">
    <property type="entry name" value="uppS"/>
    <property type="match status" value="1"/>
</dbReference>
<comment type="caution">
    <text evidence="2">The sequence shown here is derived from an EMBL/GenBank/DDBJ whole genome shotgun (WGS) entry which is preliminary data.</text>
</comment>
<sequence>MNQQNTLHIAIIPDGNRRWAKKKRLQPWVGHVKGAQNAKKLVLDKKLIELGITHFTFWGSSKDNVTRRPKKEIEALFNLSEQYFGEMLNNLRELLKKGVCVRARGEWQKYYPKKAQEIIKRLVNLTKGNTKYSLTFLLAYDGREEMVEVIEKMKDQKKISVEDIKKYLWTNDLPPVDLLIRTGSADDPHLSAGFMMWDTAYAGIYFTDTLWPDFGIKELKQAVQKFSKTERRFGK</sequence>
<dbReference type="Gene3D" id="3.40.1180.10">
    <property type="entry name" value="Decaprenyl diphosphate synthase-like"/>
    <property type="match status" value="1"/>
</dbReference>
<dbReference type="STRING" id="1797689.A3F24_01425"/>
<dbReference type="Pfam" id="PF01255">
    <property type="entry name" value="Prenyltransf"/>
    <property type="match status" value="1"/>
</dbReference>
<dbReference type="GO" id="GO:0045547">
    <property type="term" value="F:ditrans,polycis-polyprenyl diphosphate synthase [(2E,6E)-farnesyl diphosphate specific] activity"/>
    <property type="evidence" value="ECO:0007669"/>
    <property type="project" value="TreeGrafter"/>
</dbReference>